<evidence type="ECO:0000259" key="12">
    <source>
        <dbReference type="Pfam" id="PF22725"/>
    </source>
</evidence>
<evidence type="ECO:0000256" key="3">
    <source>
        <dbReference type="ARBA" id="ARBA00038853"/>
    </source>
</evidence>
<dbReference type="OrthoDB" id="2129491at2759"/>
<evidence type="ECO:0000256" key="9">
    <source>
        <dbReference type="ARBA" id="ARBA00047423"/>
    </source>
</evidence>
<dbReference type="EC" id="1.3.1.20" evidence="3"/>
<dbReference type="EC" id="1.1.1.179" evidence="4"/>
<dbReference type="Gene3D" id="3.40.50.720">
    <property type="entry name" value="NAD(P)-binding Rossmann-like Domain"/>
    <property type="match status" value="1"/>
</dbReference>
<dbReference type="InterPro" id="IPR000683">
    <property type="entry name" value="Gfo/Idh/MocA-like_OxRdtase_N"/>
</dbReference>
<comment type="similarity">
    <text evidence="1">Belongs to the Gfo/Idh/MocA family.</text>
</comment>
<dbReference type="Proteomes" id="UP000605970">
    <property type="component" value="Unassembled WGS sequence"/>
</dbReference>
<dbReference type="SUPFAM" id="SSF51735">
    <property type="entry name" value="NAD(P)-binding Rossmann-fold domains"/>
    <property type="match status" value="1"/>
</dbReference>
<comment type="catalytic activity">
    <reaction evidence="10">
        <text>D-xylose + NADP(+) = D-xylono-1,5-lactone + NADPH + H(+)</text>
        <dbReference type="Rhea" id="RHEA:22000"/>
        <dbReference type="ChEBI" id="CHEBI:15378"/>
        <dbReference type="ChEBI" id="CHEBI:15867"/>
        <dbReference type="ChEBI" id="CHEBI:53455"/>
        <dbReference type="ChEBI" id="CHEBI:57783"/>
        <dbReference type="ChEBI" id="CHEBI:58349"/>
        <dbReference type="EC" id="1.1.1.179"/>
    </reaction>
</comment>
<dbReference type="GO" id="GO:0047115">
    <property type="term" value="F:trans-1,2-dihydrobenzene-1,2-diol dehydrogenase activity"/>
    <property type="evidence" value="ECO:0007669"/>
    <property type="project" value="UniProtKB-EC"/>
</dbReference>
<feature type="domain" description="GFO/IDH/MocA-like oxidoreductase" evidence="12">
    <location>
        <begin position="154"/>
        <end position="260"/>
    </location>
</feature>
<comment type="caution">
    <text evidence="13">The sequence shown here is derived from an EMBL/GenBank/DDBJ whole genome shotgun (WGS) entry which is preliminary data.</text>
</comment>
<dbReference type="InterPro" id="IPR036291">
    <property type="entry name" value="NAD(P)-bd_dom_sf"/>
</dbReference>
<accession>A0A8S9ZQR9</accession>
<dbReference type="SUPFAM" id="SSF55347">
    <property type="entry name" value="Glyceraldehyde-3-phosphate dehydrogenase-like, C-terminal domain"/>
    <property type="match status" value="1"/>
</dbReference>
<comment type="catalytic activity">
    <reaction evidence="9">
        <text>(1R,2R)-1,2-dihydrobenzene-1,2-diol + NADP(+) = catechol + NADPH + H(+)</text>
        <dbReference type="Rhea" id="RHEA:16729"/>
        <dbReference type="ChEBI" id="CHEBI:10702"/>
        <dbReference type="ChEBI" id="CHEBI:15378"/>
        <dbReference type="ChEBI" id="CHEBI:18135"/>
        <dbReference type="ChEBI" id="CHEBI:57783"/>
        <dbReference type="ChEBI" id="CHEBI:58349"/>
        <dbReference type="EC" id="1.3.1.20"/>
    </reaction>
</comment>
<evidence type="ECO:0000256" key="6">
    <source>
        <dbReference type="ARBA" id="ARBA00042926"/>
    </source>
</evidence>
<dbReference type="AlphaFoldDB" id="A0A8S9ZQR9"/>
<sequence>MTEQQNFLKEIRWGIAGTGRIGSDFVQAIKLCQTPNKIKGVASSDSLERAEKFCENNLLNKNEVYCYGNYKELFNNEFIDVVYVSNLNHQHKQTVLDALEANKNVLCEKPLAVNKSEVVEMIEKAKEKGLFLMEGYWSRCFPLWQDIISKHLKTLGNVQLFISDFGCPIKRVDSIKEIKYGGEGYLLGSGCYGLMLAQLVFNGEKPLEIIVNGKLKENGLDYWADILIKYSNNKLAKIFYSGQHRTDGSLNIYCANGSIRVSELFWCPEEAIIRNYPDPKTVPHILAIKPKTEILNNYLPKFNPFNYFHPKTAGLFYEIDHVSECIRKQLKESELMTLNDSLLLAEILDEIRKQLNIKYPQDLN</sequence>
<evidence type="ECO:0000256" key="2">
    <source>
        <dbReference type="ARBA" id="ARBA00023002"/>
    </source>
</evidence>
<evidence type="ECO:0000256" key="10">
    <source>
        <dbReference type="ARBA" id="ARBA00049233"/>
    </source>
</evidence>
<evidence type="ECO:0000256" key="8">
    <source>
        <dbReference type="ARBA" id="ARBA00043025"/>
    </source>
</evidence>
<dbReference type="PANTHER" id="PTHR22604:SF105">
    <property type="entry name" value="TRANS-1,2-DIHYDROBENZENE-1,2-DIOL DEHYDROGENASE"/>
    <property type="match status" value="1"/>
</dbReference>
<evidence type="ECO:0000256" key="1">
    <source>
        <dbReference type="ARBA" id="ARBA00010928"/>
    </source>
</evidence>
<gene>
    <name evidence="13" type="ORF">Mgra_00005015</name>
</gene>
<dbReference type="PANTHER" id="PTHR22604">
    <property type="entry name" value="OXIDOREDUCTASES"/>
    <property type="match status" value="1"/>
</dbReference>
<dbReference type="GO" id="GO:0000166">
    <property type="term" value="F:nucleotide binding"/>
    <property type="evidence" value="ECO:0007669"/>
    <property type="project" value="InterPro"/>
</dbReference>
<proteinExistence type="inferred from homology"/>
<keyword evidence="14" id="KW-1185">Reference proteome</keyword>
<evidence type="ECO:0000313" key="13">
    <source>
        <dbReference type="EMBL" id="KAF7635626.1"/>
    </source>
</evidence>
<evidence type="ECO:0000259" key="11">
    <source>
        <dbReference type="Pfam" id="PF01408"/>
    </source>
</evidence>
<dbReference type="Gene3D" id="3.30.360.10">
    <property type="entry name" value="Dihydrodipicolinate Reductase, domain 2"/>
    <property type="match status" value="1"/>
</dbReference>
<dbReference type="GO" id="GO:0047837">
    <property type="term" value="F:D-xylose 1-dehydrogenase (NADP+) activity"/>
    <property type="evidence" value="ECO:0007669"/>
    <property type="project" value="UniProtKB-EC"/>
</dbReference>
<keyword evidence="2" id="KW-0560">Oxidoreductase</keyword>
<evidence type="ECO:0000256" key="4">
    <source>
        <dbReference type="ARBA" id="ARBA00038984"/>
    </source>
</evidence>
<protein>
    <recommendedName>
        <fullName evidence="5">Trans-1,2-dihydrobenzene-1,2-diol dehydrogenase</fullName>
        <ecNumber evidence="4">1.1.1.179</ecNumber>
        <ecNumber evidence="3">1.3.1.20</ecNumber>
    </recommendedName>
    <alternativeName>
        <fullName evidence="8">D-xylose 1-dehydrogenase</fullName>
    </alternativeName>
    <alternativeName>
        <fullName evidence="7">D-xylose-NADP dehydrogenase</fullName>
    </alternativeName>
    <alternativeName>
        <fullName evidence="6">Dimeric dihydrodiol dehydrogenase</fullName>
    </alternativeName>
</protein>
<reference evidence="13" key="1">
    <citation type="journal article" date="2020" name="Ecol. Evol.">
        <title>Genome structure and content of the rice root-knot nematode (Meloidogyne graminicola).</title>
        <authorList>
            <person name="Phan N.T."/>
            <person name="Danchin E.G.J."/>
            <person name="Klopp C."/>
            <person name="Perfus-Barbeoch L."/>
            <person name="Kozlowski D.K."/>
            <person name="Koutsovoulos G.D."/>
            <person name="Lopez-Roques C."/>
            <person name="Bouchez O."/>
            <person name="Zahm M."/>
            <person name="Besnard G."/>
            <person name="Bellafiore S."/>
        </authorList>
    </citation>
    <scope>NUCLEOTIDE SEQUENCE</scope>
    <source>
        <strain evidence="13">VN-18</strain>
    </source>
</reference>
<evidence type="ECO:0000313" key="14">
    <source>
        <dbReference type="Proteomes" id="UP000605970"/>
    </source>
</evidence>
<evidence type="ECO:0000256" key="7">
    <source>
        <dbReference type="ARBA" id="ARBA00042988"/>
    </source>
</evidence>
<dbReference type="InterPro" id="IPR050984">
    <property type="entry name" value="Gfo/Idh/MocA_domain"/>
</dbReference>
<dbReference type="Pfam" id="PF22725">
    <property type="entry name" value="GFO_IDH_MocA_C3"/>
    <property type="match status" value="1"/>
</dbReference>
<dbReference type="Pfam" id="PF01408">
    <property type="entry name" value="GFO_IDH_MocA"/>
    <property type="match status" value="1"/>
</dbReference>
<dbReference type="EMBL" id="JABEBT010000040">
    <property type="protein sequence ID" value="KAF7635626.1"/>
    <property type="molecule type" value="Genomic_DNA"/>
</dbReference>
<organism evidence="13 14">
    <name type="scientific">Meloidogyne graminicola</name>
    <dbReference type="NCBI Taxonomy" id="189291"/>
    <lineage>
        <taxon>Eukaryota</taxon>
        <taxon>Metazoa</taxon>
        <taxon>Ecdysozoa</taxon>
        <taxon>Nematoda</taxon>
        <taxon>Chromadorea</taxon>
        <taxon>Rhabditida</taxon>
        <taxon>Tylenchina</taxon>
        <taxon>Tylenchomorpha</taxon>
        <taxon>Tylenchoidea</taxon>
        <taxon>Meloidogynidae</taxon>
        <taxon>Meloidogyninae</taxon>
        <taxon>Meloidogyne</taxon>
    </lineage>
</organism>
<dbReference type="InterPro" id="IPR055170">
    <property type="entry name" value="GFO_IDH_MocA-like_dom"/>
</dbReference>
<name>A0A8S9ZQR9_9BILA</name>
<evidence type="ECO:0000256" key="5">
    <source>
        <dbReference type="ARBA" id="ARBA00040603"/>
    </source>
</evidence>
<feature type="domain" description="Gfo/Idh/MocA-like oxidoreductase N-terminal" evidence="11">
    <location>
        <begin position="11"/>
        <end position="136"/>
    </location>
</feature>